<reference evidence="5 6" key="1">
    <citation type="submission" date="2025-04" db="UniProtKB">
        <authorList>
            <consortium name="RefSeq"/>
        </authorList>
    </citation>
    <scope>IDENTIFICATION</scope>
</reference>
<name>A0A1U8Q378_NELNU</name>
<dbReference type="RefSeq" id="XP_010256667.1">
    <property type="nucleotide sequence ID" value="XM_010258365.2"/>
</dbReference>
<dbReference type="RefSeq" id="XP_010256666.1">
    <property type="nucleotide sequence ID" value="XM_010258364.2"/>
</dbReference>
<evidence type="ECO:0000313" key="7">
    <source>
        <dbReference type="RefSeq" id="XP_010256667.1"/>
    </source>
</evidence>
<sequence length="495" mass="56070">MKKSVLRGDELCHRQAKRHKVSLNRELINQSSHHSFYTDSTTPGWKNESFEDKLLQLRTVAIDPSNPKSSFGSVQQSWTLTVRKVLFLNSSFLPWKRRKVHFVQESSTITCDLNKVESNEQSSIGPSRQGSFGSSTPCIINSADSIESYSRRMVHNSSCSLSLLKFEIYIPRNQVLVEHSFQDDGTNWGNPPNKDASLIDSDDSVSDSNPSSPWQSTEKTQKSAKITKFVDNIPSSCQSVLQDLTSPSNKDASVLLDSADSLSGSNKSSYEQQLLNFIGDNVPKLVIPVGPPFQADLPEWIGPPNKNLYNGDSSLNNSSWLGTRVWPIEDKIIESDELIGKGRSNTCFCTSPGSTDCIKCHINEERLRLQSELGPAFFTWRFDCMGEEVSRSWSFNDQRSFESLVKTNPPSRGKSFWKPALKRFQSKCKKSIVSYYFNVFILRRMSMQTRLVPEMADSDDDEADEVLYSKKSRKNGSFKLRRRNDVKNRYLTGIR</sequence>
<dbReference type="InterPro" id="IPR000949">
    <property type="entry name" value="ELM2_dom"/>
</dbReference>
<organism evidence="4 9">
    <name type="scientific">Nelumbo nucifera</name>
    <name type="common">Sacred lotus</name>
    <dbReference type="NCBI Taxonomy" id="4432"/>
    <lineage>
        <taxon>Eukaryota</taxon>
        <taxon>Viridiplantae</taxon>
        <taxon>Streptophyta</taxon>
        <taxon>Embryophyta</taxon>
        <taxon>Tracheophyta</taxon>
        <taxon>Spermatophyta</taxon>
        <taxon>Magnoliopsida</taxon>
        <taxon>Proteales</taxon>
        <taxon>Nelumbonaceae</taxon>
        <taxon>Nelumbo</taxon>
    </lineage>
</organism>
<dbReference type="RefSeq" id="XP_010256668.1">
    <property type="nucleotide sequence ID" value="XM_010258366.2"/>
</dbReference>
<dbReference type="Proteomes" id="UP000189703">
    <property type="component" value="Unplaced"/>
</dbReference>
<evidence type="ECO:0000313" key="9">
    <source>
        <dbReference type="RefSeq" id="XP_019053258.1"/>
    </source>
</evidence>
<evidence type="ECO:0000256" key="1">
    <source>
        <dbReference type="ARBA" id="ARBA00023242"/>
    </source>
</evidence>
<proteinExistence type="predicted"/>
<evidence type="ECO:0000313" key="5">
    <source>
        <dbReference type="RefSeq" id="XP_010256665.1"/>
    </source>
</evidence>
<feature type="domain" description="ELM2" evidence="3">
    <location>
        <begin position="287"/>
        <end position="344"/>
    </location>
</feature>
<evidence type="ECO:0000313" key="6">
    <source>
        <dbReference type="RefSeq" id="XP_010256666.1"/>
    </source>
</evidence>
<dbReference type="AlphaFoldDB" id="A0A1U8Q378"/>
<evidence type="ECO:0000313" key="4">
    <source>
        <dbReference type="Proteomes" id="UP000189703"/>
    </source>
</evidence>
<gene>
    <name evidence="5 6 7 8 9" type="primary">LOC104597002</name>
</gene>
<dbReference type="OrthoDB" id="1938526at2759"/>
<dbReference type="SMART" id="SM01189">
    <property type="entry name" value="ELM2"/>
    <property type="match status" value="1"/>
</dbReference>
<keyword evidence="1" id="KW-0539">Nucleus</keyword>
<dbReference type="GeneID" id="104597002"/>
<evidence type="ECO:0000313" key="8">
    <source>
        <dbReference type="RefSeq" id="XP_010256668.1"/>
    </source>
</evidence>
<evidence type="ECO:0000256" key="2">
    <source>
        <dbReference type="SAM" id="MobiDB-lite"/>
    </source>
</evidence>
<keyword evidence="4" id="KW-1185">Reference proteome</keyword>
<feature type="region of interest" description="Disordered" evidence="2">
    <location>
        <begin position="186"/>
        <end position="223"/>
    </location>
</feature>
<accession>A0A1U8Q378</accession>
<dbReference type="eggNOG" id="ENOG502RY62">
    <property type="taxonomic scope" value="Eukaryota"/>
</dbReference>
<dbReference type="RefSeq" id="XP_019053258.1">
    <property type="nucleotide sequence ID" value="XM_019197713.1"/>
</dbReference>
<dbReference type="OMA" id="WPTENED"/>
<evidence type="ECO:0000259" key="3">
    <source>
        <dbReference type="SMART" id="SM01189"/>
    </source>
</evidence>
<dbReference type="RefSeq" id="XP_010256665.1">
    <property type="nucleotide sequence ID" value="XM_010258363.2"/>
</dbReference>
<protein>
    <submittedName>
        <fullName evidence="5 6">Uncharacterized protein LOC104597002</fullName>
    </submittedName>
</protein>
<dbReference type="KEGG" id="nnu:104597002"/>
<dbReference type="STRING" id="4432.A0A1U8Q378"/>
<dbReference type="PANTHER" id="PTHR46872:SF10">
    <property type="entry name" value="MYB-LIKE DOMAIN-CONTAINING PROTEIN"/>
    <property type="match status" value="1"/>
</dbReference>
<dbReference type="PANTHER" id="PTHR46872">
    <property type="entry name" value="DNA BINDING PROTEIN"/>
    <property type="match status" value="1"/>
</dbReference>